<evidence type="ECO:0000313" key="7">
    <source>
        <dbReference type="EMBL" id="TGY16861.1"/>
    </source>
</evidence>
<comment type="subcellular location">
    <subcellularLocation>
        <location evidence="1">Cytoplasm</location>
    </subcellularLocation>
</comment>
<reference evidence="7 8" key="1">
    <citation type="submission" date="2019-04" db="EMBL/GenBank/DDBJ databases">
        <title>Microbes associate with the intestines of laboratory mice.</title>
        <authorList>
            <person name="Navarre W."/>
            <person name="Wong E."/>
            <person name="Huang K."/>
            <person name="Tropini C."/>
            <person name="Ng K."/>
            <person name="Yu B."/>
        </authorList>
    </citation>
    <scope>NUCLEOTIDE SEQUENCE [LARGE SCALE GENOMIC DNA]</scope>
    <source>
        <strain evidence="7 8">NM61_E11</strain>
    </source>
</reference>
<dbReference type="CDD" id="cd00585">
    <property type="entry name" value="Peptidase_C1B"/>
    <property type="match status" value="1"/>
</dbReference>
<evidence type="ECO:0000256" key="2">
    <source>
        <dbReference type="ARBA" id="ARBA00022670"/>
    </source>
</evidence>
<keyword evidence="4 5" id="KW-0788">Thiol protease</keyword>
<dbReference type="InterPro" id="IPR004134">
    <property type="entry name" value="Peptidase_C1B"/>
</dbReference>
<evidence type="ECO:0000256" key="1">
    <source>
        <dbReference type="ARBA" id="ARBA00004496"/>
    </source>
</evidence>
<dbReference type="GO" id="GO:0005737">
    <property type="term" value="C:cytoplasm"/>
    <property type="evidence" value="ECO:0007669"/>
    <property type="project" value="UniProtKB-SubCell"/>
</dbReference>
<keyword evidence="2 5" id="KW-0645">Protease</keyword>
<evidence type="ECO:0000256" key="6">
    <source>
        <dbReference type="PIRSR" id="PIRSR005700-1"/>
    </source>
</evidence>
<evidence type="ECO:0000256" key="3">
    <source>
        <dbReference type="ARBA" id="ARBA00022801"/>
    </source>
</evidence>
<dbReference type="GO" id="GO:0009636">
    <property type="term" value="P:response to toxic substance"/>
    <property type="evidence" value="ECO:0007669"/>
    <property type="project" value="TreeGrafter"/>
</dbReference>
<dbReference type="RefSeq" id="WP_135960289.1">
    <property type="nucleotide sequence ID" value="NZ_AQFR02000001.1"/>
</dbReference>
<dbReference type="PIRSF" id="PIRSF005700">
    <property type="entry name" value="PepC"/>
    <property type="match status" value="1"/>
</dbReference>
<dbReference type="AlphaFoldDB" id="A0A4S2BQ75"/>
<dbReference type="InterPro" id="IPR025660">
    <property type="entry name" value="Pept_his_AS"/>
</dbReference>
<dbReference type="Proteomes" id="UP000309117">
    <property type="component" value="Unassembled WGS sequence"/>
</dbReference>
<accession>A0A4S2BQ75</accession>
<dbReference type="PROSITE" id="PS00639">
    <property type="entry name" value="THIOL_PROTEASE_HIS"/>
    <property type="match status" value="1"/>
</dbReference>
<evidence type="ECO:0000256" key="4">
    <source>
        <dbReference type="ARBA" id="ARBA00022807"/>
    </source>
</evidence>
<dbReference type="PANTHER" id="PTHR10363:SF2">
    <property type="entry name" value="BLEOMYCIN HYDROLASE"/>
    <property type="match status" value="1"/>
</dbReference>
<feature type="active site" evidence="6">
    <location>
        <position position="73"/>
    </location>
</feature>
<evidence type="ECO:0000313" key="8">
    <source>
        <dbReference type="Proteomes" id="UP000309117"/>
    </source>
</evidence>
<gene>
    <name evidence="7" type="ORF">E5351_02390</name>
</gene>
<keyword evidence="3 5" id="KW-0378">Hydrolase</keyword>
<evidence type="ECO:0000256" key="5">
    <source>
        <dbReference type="PIRNR" id="PIRNR005700"/>
    </source>
</evidence>
<sequence>MKNQAKKLTPEMIEKFDQDFLKDKSALLAGRSIAKNGFLASSEDPSASSRNNMTFSIEVPTGKVTNQRHSGRCWLFAMLNTLRQEFSQKHHVKDFEFSQNYSFFWDRLGRANLFLQRAIESADKDIDDRYVMSYLSYTMDDGGEWDNAAALVETYGVVPSYVMPDTHNTMNTHEFDQINASLQRKDALELRKMVRTGQAEEEIEKRRQEMLSEIYRLCVLAFGQPPKTFDLEFKDDKGNFHQDLDITPQDFFKNYVNVNLDDYVELVDYPDHEYNHIYWNEMQDNVAGSFQTEYVNVDFKYLEQAAIDQLKDGHIVWFGCDVDIDSDARKRGWLDDKLYQPDQLIGIDYKMNKKERLQTRQGSASHCMAITGVNLVNGKPTRWKVENSWGPEIGTDGYLSMTESWFKKYCFQVVANKKYLPKEVQEVLKTKPIKVEPWDTLY</sequence>
<comment type="similarity">
    <text evidence="5">Belongs to the peptidase C1 family.</text>
</comment>
<protein>
    <recommendedName>
        <fullName evidence="5">Aminopeptidase</fullName>
    </recommendedName>
</protein>
<keyword evidence="5 7" id="KW-0031">Aminopeptidase</keyword>
<proteinExistence type="inferred from homology"/>
<dbReference type="SUPFAM" id="SSF54001">
    <property type="entry name" value="Cysteine proteinases"/>
    <property type="match status" value="1"/>
</dbReference>
<dbReference type="GO" id="GO:0070005">
    <property type="term" value="F:cysteine-type aminopeptidase activity"/>
    <property type="evidence" value="ECO:0007669"/>
    <property type="project" value="InterPro"/>
</dbReference>
<dbReference type="InterPro" id="IPR038765">
    <property type="entry name" value="Papain-like_cys_pep_sf"/>
</dbReference>
<feature type="active site" evidence="6">
    <location>
        <position position="387"/>
    </location>
</feature>
<organism evidence="7 8">
    <name type="scientific">Lactobacillus intestinalis</name>
    <dbReference type="NCBI Taxonomy" id="151781"/>
    <lineage>
        <taxon>Bacteria</taxon>
        <taxon>Bacillati</taxon>
        <taxon>Bacillota</taxon>
        <taxon>Bacilli</taxon>
        <taxon>Lactobacillales</taxon>
        <taxon>Lactobacillaceae</taxon>
        <taxon>Lactobacillus</taxon>
    </lineage>
</organism>
<dbReference type="GO" id="GO:0043418">
    <property type="term" value="P:homocysteine catabolic process"/>
    <property type="evidence" value="ECO:0007669"/>
    <property type="project" value="TreeGrafter"/>
</dbReference>
<dbReference type="Gene3D" id="3.90.70.10">
    <property type="entry name" value="Cysteine proteinases"/>
    <property type="match status" value="1"/>
</dbReference>
<comment type="caution">
    <text evidence="7">The sequence shown here is derived from an EMBL/GenBank/DDBJ whole genome shotgun (WGS) entry which is preliminary data.</text>
</comment>
<dbReference type="EMBL" id="SRYV01000003">
    <property type="protein sequence ID" value="TGY16861.1"/>
    <property type="molecule type" value="Genomic_DNA"/>
</dbReference>
<name>A0A4S2BQ75_9LACO</name>
<dbReference type="Pfam" id="PF03051">
    <property type="entry name" value="Peptidase_C1_2"/>
    <property type="match status" value="1"/>
</dbReference>
<dbReference type="GO" id="GO:0006508">
    <property type="term" value="P:proteolysis"/>
    <property type="evidence" value="ECO:0007669"/>
    <property type="project" value="UniProtKB-KW"/>
</dbReference>
<feature type="active site" evidence="6">
    <location>
        <position position="366"/>
    </location>
</feature>
<dbReference type="PANTHER" id="PTHR10363">
    <property type="entry name" value="BLEOMYCIN HYDROLASE"/>
    <property type="match status" value="1"/>
</dbReference>